<keyword evidence="7" id="KW-0418">Kinase</keyword>
<sequence length="133" mass="13859">MVGIVIVSHSNKISEGVVDMCREMAGKEQKIISAGGLDDYSLGTDAVKIANAIENADSGDGVLVFADLGSAILSTEMAIDILKDSSKDIRVEIADAPIVEGAIAGSIEAYIGGNLESCLTKAEEVKIFSKLNK</sequence>
<dbReference type="SUPFAM" id="SSF53062">
    <property type="entry name" value="PTS system fructose IIA component-like"/>
    <property type="match status" value="1"/>
</dbReference>
<dbReference type="GO" id="GO:0047324">
    <property type="term" value="F:phosphoenolpyruvate-glycerone phosphotransferase activity"/>
    <property type="evidence" value="ECO:0007669"/>
    <property type="project" value="UniProtKB-EC"/>
</dbReference>
<dbReference type="EMBL" id="SRIB01000003">
    <property type="protein sequence ID" value="TFZ41145.1"/>
    <property type="molecule type" value="Genomic_DNA"/>
</dbReference>
<evidence type="ECO:0000259" key="6">
    <source>
        <dbReference type="PROSITE" id="PS51096"/>
    </source>
</evidence>
<keyword evidence="4 7" id="KW-0808">Transferase</keyword>
<dbReference type="Proteomes" id="UP000298381">
    <property type="component" value="Unassembled WGS sequence"/>
</dbReference>
<comment type="catalytic activity">
    <reaction evidence="1">
        <text>dihydroxyacetone + phosphoenolpyruvate = dihydroxyacetone phosphate + pyruvate</text>
        <dbReference type="Rhea" id="RHEA:18381"/>
        <dbReference type="ChEBI" id="CHEBI:15361"/>
        <dbReference type="ChEBI" id="CHEBI:16016"/>
        <dbReference type="ChEBI" id="CHEBI:57642"/>
        <dbReference type="ChEBI" id="CHEBI:58702"/>
        <dbReference type="EC" id="2.7.1.121"/>
    </reaction>
</comment>
<protein>
    <recommendedName>
        <fullName evidence="3">phosphoenolpyruvate--glycerone phosphotransferase</fullName>
        <ecNumber evidence="3">2.7.1.121</ecNumber>
    </recommendedName>
</protein>
<keyword evidence="8" id="KW-1185">Reference proteome</keyword>
<evidence type="ECO:0000313" key="7">
    <source>
        <dbReference type="EMBL" id="TFZ41145.1"/>
    </source>
</evidence>
<dbReference type="Gene3D" id="3.40.50.510">
    <property type="entry name" value="Phosphotransferase system, mannose-type IIA component"/>
    <property type="match status" value="1"/>
</dbReference>
<dbReference type="NCBIfam" id="TIGR02364">
    <property type="entry name" value="dha_pts"/>
    <property type="match status" value="1"/>
</dbReference>
<name>A0A4Z0D8C3_9FIRM</name>
<dbReference type="GO" id="GO:0016020">
    <property type="term" value="C:membrane"/>
    <property type="evidence" value="ECO:0007669"/>
    <property type="project" value="InterPro"/>
</dbReference>
<dbReference type="GO" id="GO:0009401">
    <property type="term" value="P:phosphoenolpyruvate-dependent sugar phosphotransferase system"/>
    <property type="evidence" value="ECO:0007669"/>
    <property type="project" value="InterPro"/>
</dbReference>
<dbReference type="OrthoDB" id="7065393at2"/>
<evidence type="ECO:0000256" key="5">
    <source>
        <dbReference type="ARBA" id="ARBA00046577"/>
    </source>
</evidence>
<evidence type="ECO:0000256" key="3">
    <source>
        <dbReference type="ARBA" id="ARBA00012095"/>
    </source>
</evidence>
<dbReference type="PANTHER" id="PTHR38594:SF1">
    <property type="entry name" value="PEP-DEPENDENT DIHYDROXYACETONE KINASE, PHOSPHORYL DONOR SUBUNIT DHAM"/>
    <property type="match status" value="1"/>
</dbReference>
<dbReference type="EC" id="2.7.1.121" evidence="3"/>
<dbReference type="GO" id="GO:0019563">
    <property type="term" value="P:glycerol catabolic process"/>
    <property type="evidence" value="ECO:0007669"/>
    <property type="project" value="InterPro"/>
</dbReference>
<evidence type="ECO:0000256" key="1">
    <source>
        <dbReference type="ARBA" id="ARBA00001113"/>
    </source>
</evidence>
<dbReference type="AlphaFoldDB" id="A0A4Z0D8C3"/>
<organism evidence="7 8">
    <name type="scientific">Soehngenia longivitae</name>
    <dbReference type="NCBI Taxonomy" id="2562294"/>
    <lineage>
        <taxon>Bacteria</taxon>
        <taxon>Bacillati</taxon>
        <taxon>Bacillota</taxon>
        <taxon>Tissierellia</taxon>
        <taxon>Tissierellales</taxon>
        <taxon>Tissierellaceae</taxon>
        <taxon>Soehngenia</taxon>
    </lineage>
</organism>
<dbReference type="InterPro" id="IPR039643">
    <property type="entry name" value="DhaM"/>
</dbReference>
<dbReference type="PROSITE" id="PS51096">
    <property type="entry name" value="PTS_EIIA_TYPE_4"/>
    <property type="match status" value="1"/>
</dbReference>
<dbReference type="RefSeq" id="WP_135270626.1">
    <property type="nucleotide sequence ID" value="NZ_SRIB01000003.1"/>
</dbReference>
<dbReference type="InterPro" id="IPR004701">
    <property type="entry name" value="PTS_EIIA_man-typ"/>
</dbReference>
<dbReference type="InterPro" id="IPR012844">
    <property type="entry name" value="DhaM_N"/>
</dbReference>
<feature type="domain" description="PTS EIIA type-4" evidence="6">
    <location>
        <begin position="1"/>
        <end position="133"/>
    </location>
</feature>
<comment type="caution">
    <text evidence="7">The sequence shown here is derived from an EMBL/GenBank/DDBJ whole genome shotgun (WGS) entry which is preliminary data.</text>
</comment>
<dbReference type="Pfam" id="PF03610">
    <property type="entry name" value="EIIA-man"/>
    <property type="match status" value="1"/>
</dbReference>
<dbReference type="InterPro" id="IPR036662">
    <property type="entry name" value="PTS_EIIA_man-typ_sf"/>
</dbReference>
<comment type="function">
    <text evidence="2">Component of the dihydroxyacetone kinase complex, which is responsible for the phosphoenolpyruvate (PEP)-dependent phosphorylation of dihydroxyacetone. DhaM serves as the phosphoryl donor. Is phosphorylated by phosphoenolpyruvate in an EI- and HPr-dependent reaction, and a phosphorelay system on histidine residues finally leads to phosphoryl transfer to DhaL and dihydroxyacetone.</text>
</comment>
<accession>A0A4Z0D8C3</accession>
<evidence type="ECO:0000256" key="2">
    <source>
        <dbReference type="ARBA" id="ARBA00002788"/>
    </source>
</evidence>
<dbReference type="PANTHER" id="PTHR38594">
    <property type="entry name" value="PEP-DEPENDENT DIHYDROXYACETONE KINASE, PHOSPHORYL DONOR SUBUNIT DHAM"/>
    <property type="match status" value="1"/>
</dbReference>
<gene>
    <name evidence="7" type="primary">dhaM</name>
    <name evidence="7" type="ORF">E4100_03340</name>
</gene>
<reference evidence="7 8" key="1">
    <citation type="submission" date="2019-03" db="EMBL/GenBank/DDBJ databases">
        <title>Draft genome sequence data and analysis of a Fermenting Bacterium, Soehngenia longevitae strain 1933PT, isolated from petroleum reservoir in Azerbaijan.</title>
        <authorList>
            <person name="Grouzdev D.S."/>
            <person name="Bidzhieva S.K."/>
            <person name="Sokolova D.S."/>
            <person name="Tourova T.P."/>
            <person name="Poltaraus A.B."/>
            <person name="Nazina T.N."/>
        </authorList>
    </citation>
    <scope>NUCLEOTIDE SEQUENCE [LARGE SCALE GENOMIC DNA]</scope>
    <source>
        <strain evidence="7 8">1933P</strain>
    </source>
</reference>
<proteinExistence type="predicted"/>
<evidence type="ECO:0000256" key="4">
    <source>
        <dbReference type="ARBA" id="ARBA00022679"/>
    </source>
</evidence>
<comment type="subunit">
    <text evidence="5">Homodimer. The dihydroxyacetone kinase complex is composed of a homodimer of DhaM, a homodimer of DhaK and the subunit DhaL.</text>
</comment>
<evidence type="ECO:0000313" key="8">
    <source>
        <dbReference type="Proteomes" id="UP000298381"/>
    </source>
</evidence>